<dbReference type="GO" id="GO:0005737">
    <property type="term" value="C:cytoplasm"/>
    <property type="evidence" value="ECO:0007669"/>
    <property type="project" value="UniProtKB-SubCell"/>
</dbReference>
<evidence type="ECO:0000256" key="4">
    <source>
        <dbReference type="ARBA" id="ARBA00023017"/>
    </source>
</evidence>
<dbReference type="InterPro" id="IPR028133">
    <property type="entry name" value="Dynamitin"/>
</dbReference>
<reference evidence="6" key="1">
    <citation type="submission" date="2020-11" db="EMBL/GenBank/DDBJ databases">
        <authorList>
            <person name="Tran Van P."/>
        </authorList>
    </citation>
    <scope>NUCLEOTIDE SEQUENCE</scope>
</reference>
<organism evidence="6">
    <name type="scientific">Timema bartmani</name>
    <dbReference type="NCBI Taxonomy" id="61472"/>
    <lineage>
        <taxon>Eukaryota</taxon>
        <taxon>Metazoa</taxon>
        <taxon>Ecdysozoa</taxon>
        <taxon>Arthropoda</taxon>
        <taxon>Hexapoda</taxon>
        <taxon>Insecta</taxon>
        <taxon>Pterygota</taxon>
        <taxon>Neoptera</taxon>
        <taxon>Polyneoptera</taxon>
        <taxon>Phasmatodea</taxon>
        <taxon>Timematodea</taxon>
        <taxon>Timematoidea</taxon>
        <taxon>Timematidae</taxon>
        <taxon>Timema</taxon>
    </lineage>
</organism>
<comment type="similarity">
    <text evidence="2">Belongs to the dynactin subunit 2 family.</text>
</comment>
<evidence type="ECO:0000256" key="2">
    <source>
        <dbReference type="ARBA" id="ARBA00006176"/>
    </source>
</evidence>
<protein>
    <recommendedName>
        <fullName evidence="7">Dynactin subunit 2</fullName>
    </recommendedName>
</protein>
<feature type="coiled-coil region" evidence="5">
    <location>
        <begin position="404"/>
        <end position="470"/>
    </location>
</feature>
<proteinExistence type="inferred from homology"/>
<dbReference type="EMBL" id="OD565544">
    <property type="protein sequence ID" value="CAD7442052.1"/>
    <property type="molecule type" value="Genomic_DNA"/>
</dbReference>
<dbReference type="GO" id="GO:0007017">
    <property type="term" value="P:microtubule-based process"/>
    <property type="evidence" value="ECO:0007669"/>
    <property type="project" value="InterPro"/>
</dbReference>
<keyword evidence="4" id="KW-0243">Dynein</keyword>
<sequence length="470" mass="53336">MTRASCSTRPTLHCLNTLLTTSASSRGISKPFRYYMQDLRELFVSLDGHYENSRKSRASKLARQISQQFIADSVNRPGRYSCEKCRNSLASVTVALKLAGVVHATKTSQSGDWELIGEGEKETPLQKFQRLQCEMRELCEELAHRKESVKDEKSQDQKELVFLANQVEQAQKQLADIKLEETLGTELLANLADPQEAHVKKALSLIEDLKRGGDKFEDVKNVAVSDQKKMITFQLNYRPEHARFSQTTRLAELEQRLHKMEAVLGMEPQKLTRLSLDSQRRSLLEVAESLSARANLLDSAQLDHIEGRLIALTQNMDSLAEKTGTCEDADKQRKVVELYEMVKKTETLSQVLPQVLERMTSLDHLHQQVYHCYAVQVVELYEMVKKTETLSQVLPQVLERMTSLDHLHQQAANISKSLTQLEDLQQHITTGLDNNESLLQGIQASLATNLDSIKKTIANLEKRLAQLDRN</sequence>
<dbReference type="AlphaFoldDB" id="A0A7R9EV95"/>
<accession>A0A7R9EV95</accession>
<keyword evidence="5" id="KW-0175">Coiled coil</keyword>
<evidence type="ECO:0008006" key="7">
    <source>
        <dbReference type="Google" id="ProtNLM"/>
    </source>
</evidence>
<dbReference type="PANTHER" id="PTHR15346">
    <property type="entry name" value="DYNACTIN SUBUNIT"/>
    <property type="match status" value="1"/>
</dbReference>
<keyword evidence="3" id="KW-0963">Cytoplasm</keyword>
<dbReference type="GO" id="GO:0005869">
    <property type="term" value="C:dynactin complex"/>
    <property type="evidence" value="ECO:0007669"/>
    <property type="project" value="InterPro"/>
</dbReference>
<dbReference type="Pfam" id="PF04912">
    <property type="entry name" value="Dynamitin"/>
    <property type="match status" value="2"/>
</dbReference>
<evidence type="ECO:0000256" key="5">
    <source>
        <dbReference type="SAM" id="Coils"/>
    </source>
</evidence>
<evidence type="ECO:0000256" key="1">
    <source>
        <dbReference type="ARBA" id="ARBA00004496"/>
    </source>
</evidence>
<dbReference type="GO" id="GO:0030286">
    <property type="term" value="C:dynein complex"/>
    <property type="evidence" value="ECO:0007669"/>
    <property type="project" value="UniProtKB-KW"/>
</dbReference>
<name>A0A7R9EV95_9NEOP</name>
<evidence type="ECO:0000256" key="3">
    <source>
        <dbReference type="ARBA" id="ARBA00022490"/>
    </source>
</evidence>
<evidence type="ECO:0000313" key="6">
    <source>
        <dbReference type="EMBL" id="CAD7442052.1"/>
    </source>
</evidence>
<comment type="subcellular location">
    <subcellularLocation>
        <location evidence="1">Cytoplasm</location>
    </subcellularLocation>
</comment>
<gene>
    <name evidence="6" type="ORF">TBIB3V08_LOCUS4495</name>
</gene>
<feature type="coiled-coil region" evidence="5">
    <location>
        <begin position="139"/>
        <end position="180"/>
    </location>
</feature>